<dbReference type="PANTHER" id="PTHR24305">
    <property type="entry name" value="CYTOCHROME P450"/>
    <property type="match status" value="1"/>
</dbReference>
<dbReference type="SUPFAM" id="SSF48264">
    <property type="entry name" value="Cytochrome P450"/>
    <property type="match status" value="1"/>
</dbReference>
<feature type="transmembrane region" description="Helical" evidence="7">
    <location>
        <begin position="12"/>
        <end position="31"/>
    </location>
</feature>
<proteinExistence type="inferred from homology"/>
<feature type="transmembrane region" description="Helical" evidence="7">
    <location>
        <begin position="306"/>
        <end position="329"/>
    </location>
</feature>
<dbReference type="GO" id="GO:0004497">
    <property type="term" value="F:monooxygenase activity"/>
    <property type="evidence" value="ECO:0007669"/>
    <property type="project" value="InterPro"/>
</dbReference>
<keyword evidence="6" id="KW-0349">Heme</keyword>
<dbReference type="PRINTS" id="PR00465">
    <property type="entry name" value="EP450IV"/>
</dbReference>
<comment type="caution">
    <text evidence="8">The sequence shown here is derived from an EMBL/GenBank/DDBJ whole genome shotgun (WGS) entry which is preliminary data.</text>
</comment>
<evidence type="ECO:0008006" key="10">
    <source>
        <dbReference type="Google" id="ProtNLM"/>
    </source>
</evidence>
<evidence type="ECO:0000256" key="1">
    <source>
        <dbReference type="ARBA" id="ARBA00001971"/>
    </source>
</evidence>
<dbReference type="GO" id="GO:0020037">
    <property type="term" value="F:heme binding"/>
    <property type="evidence" value="ECO:0007669"/>
    <property type="project" value="InterPro"/>
</dbReference>
<comment type="similarity">
    <text evidence="2">Belongs to the cytochrome P450 family.</text>
</comment>
<feature type="binding site" description="axial binding residue" evidence="6">
    <location>
        <position position="453"/>
    </location>
    <ligand>
        <name>heme</name>
        <dbReference type="ChEBI" id="CHEBI:30413"/>
    </ligand>
    <ligandPart>
        <name>Fe</name>
        <dbReference type="ChEBI" id="CHEBI:18248"/>
    </ligandPart>
</feature>
<dbReference type="InterPro" id="IPR036396">
    <property type="entry name" value="Cyt_P450_sf"/>
</dbReference>
<comment type="cofactor">
    <cofactor evidence="1 6">
        <name>heme</name>
        <dbReference type="ChEBI" id="CHEBI:30413"/>
    </cofactor>
</comment>
<organism evidence="8 9">
    <name type="scientific">Orbilia brochopaga</name>
    <dbReference type="NCBI Taxonomy" id="3140254"/>
    <lineage>
        <taxon>Eukaryota</taxon>
        <taxon>Fungi</taxon>
        <taxon>Dikarya</taxon>
        <taxon>Ascomycota</taxon>
        <taxon>Pezizomycotina</taxon>
        <taxon>Orbiliomycetes</taxon>
        <taxon>Orbiliales</taxon>
        <taxon>Orbiliaceae</taxon>
        <taxon>Orbilia</taxon>
    </lineage>
</organism>
<name>A0AAV9ULH9_9PEZI</name>
<dbReference type="Proteomes" id="UP001375240">
    <property type="component" value="Unassembled WGS sequence"/>
</dbReference>
<dbReference type="Pfam" id="PF00067">
    <property type="entry name" value="p450"/>
    <property type="match status" value="1"/>
</dbReference>
<keyword evidence="7" id="KW-1133">Transmembrane helix</keyword>
<evidence type="ECO:0000256" key="6">
    <source>
        <dbReference type="PIRSR" id="PIRSR602403-1"/>
    </source>
</evidence>
<keyword evidence="4" id="KW-0560">Oxidoreductase</keyword>
<dbReference type="PRINTS" id="PR00385">
    <property type="entry name" value="P450"/>
</dbReference>
<keyword evidence="7" id="KW-0812">Transmembrane</keyword>
<keyword evidence="5 6" id="KW-0408">Iron</keyword>
<dbReference type="InterPro" id="IPR002403">
    <property type="entry name" value="Cyt_P450_E_grp-IV"/>
</dbReference>
<dbReference type="InterPro" id="IPR050121">
    <property type="entry name" value="Cytochrome_P450_monoxygenase"/>
</dbReference>
<evidence type="ECO:0000256" key="3">
    <source>
        <dbReference type="ARBA" id="ARBA00022723"/>
    </source>
</evidence>
<evidence type="ECO:0000256" key="5">
    <source>
        <dbReference type="ARBA" id="ARBA00023004"/>
    </source>
</evidence>
<keyword evidence="3 6" id="KW-0479">Metal-binding</keyword>
<evidence type="ECO:0000313" key="8">
    <source>
        <dbReference type="EMBL" id="KAK6341373.1"/>
    </source>
</evidence>
<dbReference type="Gene3D" id="1.10.630.10">
    <property type="entry name" value="Cytochrome P450"/>
    <property type="match status" value="1"/>
</dbReference>
<dbReference type="GO" id="GO:0005506">
    <property type="term" value="F:iron ion binding"/>
    <property type="evidence" value="ECO:0007669"/>
    <property type="project" value="InterPro"/>
</dbReference>
<evidence type="ECO:0000313" key="9">
    <source>
        <dbReference type="Proteomes" id="UP001375240"/>
    </source>
</evidence>
<sequence>MDPRFRLLNGQQLLLAFVGVSVCYLLAKAIYRIYLSPLSKIPGPWYTAASELWFIWKNLGGGSIFAIHDLHQKYGPYVRIAPNTISTADLESVQKIHSTSDVYRKSEYYEKLRREVDTLPVITDLESYRHRRRAYGSAFSNSTLSLMEPAIRRNVDKLIRKIQQVTEAGEKFDLLKWFHLLSLDVLGELCYGLDFGMLQDEKVHPLVEDALSFVLLVTIRAYFPIVNRLKRVLSYVPHPKIQRFLRVEDRVYTFSSWALSNTQHRVHNCKDGKSKITLFSKILDDMNDPDVNVKTKMTMAMVRQEALMIVAAASDTTAITGTFLIWVILRHAEIRRKLVDELRAVTAGSGELDGGITDEKLKQLPYLKVVIMEVMRLYCAGQIALERVVPSGGRQIGPYFLPEETRVCSPIYTLHRDPTVFPDPELFKPERWINPTKSMEVAMLHFGGQSRPCIGQNLAMTELRLLVAGILSSCPDIELADSCTDDSMEVVDHLLINPKSHKCEVQKRKMEIIKS</sequence>
<dbReference type="EMBL" id="JAVHNQ010000007">
    <property type="protein sequence ID" value="KAK6341373.1"/>
    <property type="molecule type" value="Genomic_DNA"/>
</dbReference>
<dbReference type="InterPro" id="IPR001128">
    <property type="entry name" value="Cyt_P450"/>
</dbReference>
<evidence type="ECO:0000256" key="7">
    <source>
        <dbReference type="SAM" id="Phobius"/>
    </source>
</evidence>
<evidence type="ECO:0000256" key="2">
    <source>
        <dbReference type="ARBA" id="ARBA00010617"/>
    </source>
</evidence>
<accession>A0AAV9ULH9</accession>
<reference evidence="8 9" key="1">
    <citation type="submission" date="2019-10" db="EMBL/GenBank/DDBJ databases">
        <authorList>
            <person name="Palmer J.M."/>
        </authorList>
    </citation>
    <scope>NUCLEOTIDE SEQUENCE [LARGE SCALE GENOMIC DNA]</scope>
    <source>
        <strain evidence="8 9">TWF696</strain>
    </source>
</reference>
<gene>
    <name evidence="8" type="ORF">TWF696_008451</name>
</gene>
<evidence type="ECO:0000256" key="4">
    <source>
        <dbReference type="ARBA" id="ARBA00023002"/>
    </source>
</evidence>
<keyword evidence="7" id="KW-0472">Membrane</keyword>
<protein>
    <recommendedName>
        <fullName evidence="10">Cytochrome P450</fullName>
    </recommendedName>
</protein>
<dbReference type="AlphaFoldDB" id="A0AAV9ULH9"/>
<keyword evidence="9" id="KW-1185">Reference proteome</keyword>
<dbReference type="PANTHER" id="PTHR24305:SF96">
    <property type="entry name" value="CYTOCHROME P450 MONOOXYGENASE STCB-RELATED"/>
    <property type="match status" value="1"/>
</dbReference>
<dbReference type="GO" id="GO:0016705">
    <property type="term" value="F:oxidoreductase activity, acting on paired donors, with incorporation or reduction of molecular oxygen"/>
    <property type="evidence" value="ECO:0007669"/>
    <property type="project" value="InterPro"/>
</dbReference>